<organism evidence="3 4">
    <name type="scientific">Caryophanon tenue</name>
    <dbReference type="NCBI Taxonomy" id="33978"/>
    <lineage>
        <taxon>Bacteria</taxon>
        <taxon>Bacillati</taxon>
        <taxon>Bacillota</taxon>
        <taxon>Bacilli</taxon>
        <taxon>Bacillales</taxon>
        <taxon>Caryophanaceae</taxon>
        <taxon>Caryophanon</taxon>
    </lineage>
</organism>
<dbReference type="Gene3D" id="3.90.1070.10">
    <property type="match status" value="1"/>
</dbReference>
<name>A0A1C0YHY4_9BACL</name>
<dbReference type="SFLD" id="SFLDG01140">
    <property type="entry name" value="C2.B:_Phosphomannomutase_and_P"/>
    <property type="match status" value="1"/>
</dbReference>
<dbReference type="AlphaFoldDB" id="A0A1C0YHY4"/>
<keyword evidence="1" id="KW-0378">Hydrolase</keyword>
<dbReference type="Proteomes" id="UP000093199">
    <property type="component" value="Unassembled WGS sequence"/>
</dbReference>
<evidence type="ECO:0000313" key="4">
    <source>
        <dbReference type="Proteomes" id="UP000093199"/>
    </source>
</evidence>
<protein>
    <recommendedName>
        <fullName evidence="2">Sucrose phosphatase-like domain-containing protein</fullName>
    </recommendedName>
</protein>
<evidence type="ECO:0000313" key="3">
    <source>
        <dbReference type="EMBL" id="OCS86798.1"/>
    </source>
</evidence>
<sequence>MKEQDMFRQLNKYVLATDLDGTIVHDDIPHAPLWQELAKEQASLIYITGRTFSSAQLLIQQADLPTPDVLICDVGGAIYDGHTHMLDETWARHVLEADFSEVAQIAEQYFTPQPVTTPFRLAYYGDEQAVEAFKQQLSPHASVDVIHSSNRDVDIMRRGVDKAAALEYVLATQLEPSRVIVAGDSENDYSLFISGHEGIAVANACDTLYALAHQPHIYIAQQQGAAGVLEGWRALTQKEGMTFK</sequence>
<dbReference type="PANTHER" id="PTHR46521:SF4">
    <property type="entry name" value="SUCROSE-PHOSPHATASE 2-RELATED"/>
    <property type="match status" value="1"/>
</dbReference>
<dbReference type="SUPFAM" id="SSF56784">
    <property type="entry name" value="HAD-like"/>
    <property type="match status" value="1"/>
</dbReference>
<dbReference type="InterPro" id="IPR023214">
    <property type="entry name" value="HAD_sf"/>
</dbReference>
<dbReference type="STRING" id="33978.A6M13_12600"/>
<evidence type="ECO:0000256" key="1">
    <source>
        <dbReference type="ARBA" id="ARBA00022801"/>
    </source>
</evidence>
<dbReference type="InterPro" id="IPR051518">
    <property type="entry name" value="Sucrose_Phosphatase"/>
</dbReference>
<dbReference type="InterPro" id="IPR006379">
    <property type="entry name" value="HAD-SF_hydro_IIB"/>
</dbReference>
<dbReference type="SFLD" id="SFLDG01141">
    <property type="entry name" value="C2.B.1:_Sucrose_Phosphatase_Li"/>
    <property type="match status" value="1"/>
</dbReference>
<accession>A0A1C0YHY4</accession>
<keyword evidence="4" id="KW-1185">Reference proteome</keyword>
<dbReference type="NCBIfam" id="TIGR01484">
    <property type="entry name" value="HAD-SF-IIB"/>
    <property type="match status" value="1"/>
</dbReference>
<dbReference type="Gene3D" id="3.40.50.1000">
    <property type="entry name" value="HAD superfamily/HAD-like"/>
    <property type="match status" value="1"/>
</dbReference>
<dbReference type="InterPro" id="IPR006380">
    <property type="entry name" value="SPP-like_dom"/>
</dbReference>
<dbReference type="SFLD" id="SFLDS00003">
    <property type="entry name" value="Haloacid_Dehalogenase"/>
    <property type="match status" value="1"/>
</dbReference>
<reference evidence="3 4" key="1">
    <citation type="submission" date="2016-07" db="EMBL/GenBank/DDBJ databases">
        <title>Caryophanon tenue genome sequencing.</title>
        <authorList>
            <person name="Verma A."/>
            <person name="Pal Y."/>
            <person name="Krishnamurthi S."/>
        </authorList>
    </citation>
    <scope>NUCLEOTIDE SEQUENCE [LARGE SCALE GENOMIC DNA]</scope>
    <source>
        <strain evidence="3 4">DSM 14152</strain>
    </source>
</reference>
<evidence type="ECO:0000259" key="2">
    <source>
        <dbReference type="Pfam" id="PF05116"/>
    </source>
</evidence>
<dbReference type="GO" id="GO:0016791">
    <property type="term" value="F:phosphatase activity"/>
    <property type="evidence" value="ECO:0007669"/>
    <property type="project" value="UniProtKB-ARBA"/>
</dbReference>
<comment type="caution">
    <text evidence="3">The sequence shown here is derived from an EMBL/GenBank/DDBJ whole genome shotgun (WGS) entry which is preliminary data.</text>
</comment>
<feature type="domain" description="Sucrose phosphatase-like" evidence="2">
    <location>
        <begin position="13"/>
        <end position="232"/>
    </location>
</feature>
<dbReference type="PANTHER" id="PTHR46521">
    <property type="entry name" value="SUCROSE-PHOSPHATASE 2-RELATED"/>
    <property type="match status" value="1"/>
</dbReference>
<dbReference type="Pfam" id="PF05116">
    <property type="entry name" value="S6PP"/>
    <property type="match status" value="1"/>
</dbReference>
<dbReference type="InterPro" id="IPR036412">
    <property type="entry name" value="HAD-like_sf"/>
</dbReference>
<dbReference type="EMBL" id="MASJ01000008">
    <property type="protein sequence ID" value="OCS86798.1"/>
    <property type="molecule type" value="Genomic_DNA"/>
</dbReference>
<proteinExistence type="predicted"/>
<gene>
    <name evidence="3" type="ORF">A6M13_12600</name>
</gene>